<reference evidence="3" key="1">
    <citation type="journal article" date="2013" name="Genome Announc.">
        <title>Draft genome sequence of the grapevine dieback fungus Eutypa lata UCR-EL1.</title>
        <authorList>
            <person name="Blanco-Ulate B."/>
            <person name="Rolshausen P.E."/>
            <person name="Cantu D."/>
        </authorList>
    </citation>
    <scope>NUCLEOTIDE SEQUENCE [LARGE SCALE GENOMIC DNA]</scope>
    <source>
        <strain evidence="3">UCR-EL1</strain>
    </source>
</reference>
<organism evidence="2 3">
    <name type="scientific">Eutypa lata (strain UCR-EL1)</name>
    <name type="common">Grapevine dieback disease fungus</name>
    <name type="synonym">Eutypa armeniacae</name>
    <dbReference type="NCBI Taxonomy" id="1287681"/>
    <lineage>
        <taxon>Eukaryota</taxon>
        <taxon>Fungi</taxon>
        <taxon>Dikarya</taxon>
        <taxon>Ascomycota</taxon>
        <taxon>Pezizomycotina</taxon>
        <taxon>Sordariomycetes</taxon>
        <taxon>Xylariomycetidae</taxon>
        <taxon>Xylariales</taxon>
        <taxon>Diatrypaceae</taxon>
        <taxon>Eutypa</taxon>
    </lineage>
</organism>
<dbReference type="HOGENOM" id="CLU_1758800_0_0_1"/>
<evidence type="ECO:0000313" key="2">
    <source>
        <dbReference type="EMBL" id="EMR66903.1"/>
    </source>
</evidence>
<keyword evidence="3" id="KW-1185">Reference proteome</keyword>
<proteinExistence type="predicted"/>
<feature type="region of interest" description="Disordered" evidence="1">
    <location>
        <begin position="1"/>
        <end position="26"/>
    </location>
</feature>
<dbReference type="Proteomes" id="UP000012174">
    <property type="component" value="Unassembled WGS sequence"/>
</dbReference>
<evidence type="ECO:0000313" key="3">
    <source>
        <dbReference type="Proteomes" id="UP000012174"/>
    </source>
</evidence>
<feature type="region of interest" description="Disordered" evidence="1">
    <location>
        <begin position="79"/>
        <end position="132"/>
    </location>
</feature>
<dbReference type="EMBL" id="KB706559">
    <property type="protein sequence ID" value="EMR66903.1"/>
    <property type="molecule type" value="Genomic_DNA"/>
</dbReference>
<protein>
    <submittedName>
        <fullName evidence="2">Uncharacterized protein</fullName>
    </submittedName>
</protein>
<feature type="compositionally biased region" description="Acidic residues" evidence="1">
    <location>
        <begin position="97"/>
        <end position="125"/>
    </location>
</feature>
<evidence type="ECO:0000256" key="1">
    <source>
        <dbReference type="SAM" id="MobiDB-lite"/>
    </source>
</evidence>
<feature type="compositionally biased region" description="Basic and acidic residues" evidence="1">
    <location>
        <begin position="84"/>
        <end position="96"/>
    </location>
</feature>
<gene>
    <name evidence="2" type="ORF">UCREL1_6101</name>
</gene>
<name>M7SQX5_EUTLA</name>
<feature type="compositionally biased region" description="Acidic residues" evidence="1">
    <location>
        <begin position="8"/>
        <end position="26"/>
    </location>
</feature>
<sequence length="148" mass="16597">MNILEPTSEAEDTIVATDDEEAEVDTDDEVEQLEAKTRHGRQAKQELEALSPFRGPFNGPKGRFLIFDSLDGKHFRQVLPTNEAESHTQRSQYHEDYTEDDGATEDEVEMAEDEGDIGGDEEDLSFAEMNPPTDFFNSAFDAGIYDSV</sequence>
<dbReference type="KEGG" id="ela:UCREL1_6101"/>
<accession>M7SQX5</accession>
<dbReference type="AlphaFoldDB" id="M7SQX5"/>